<keyword evidence="3" id="KW-1185">Reference proteome</keyword>
<evidence type="ECO:0000256" key="1">
    <source>
        <dbReference type="SAM" id="MobiDB-lite"/>
    </source>
</evidence>
<feature type="region of interest" description="Disordered" evidence="1">
    <location>
        <begin position="755"/>
        <end position="816"/>
    </location>
</feature>
<feature type="compositionally biased region" description="Low complexity" evidence="1">
    <location>
        <begin position="1291"/>
        <end position="1309"/>
    </location>
</feature>
<feature type="compositionally biased region" description="Basic and acidic residues" evidence="1">
    <location>
        <begin position="791"/>
        <end position="802"/>
    </location>
</feature>
<feature type="compositionally biased region" description="Basic and acidic residues" evidence="1">
    <location>
        <begin position="189"/>
        <end position="201"/>
    </location>
</feature>
<feature type="compositionally biased region" description="Polar residues" evidence="1">
    <location>
        <begin position="1175"/>
        <end position="1185"/>
    </location>
</feature>
<feature type="region of interest" description="Disordered" evidence="1">
    <location>
        <begin position="1153"/>
        <end position="1341"/>
    </location>
</feature>
<feature type="compositionally biased region" description="Basic and acidic residues" evidence="1">
    <location>
        <begin position="75"/>
        <end position="84"/>
    </location>
</feature>
<feature type="compositionally biased region" description="Polar residues" evidence="1">
    <location>
        <begin position="1332"/>
        <end position="1341"/>
    </location>
</feature>
<feature type="compositionally biased region" description="Basic and acidic residues" evidence="1">
    <location>
        <begin position="123"/>
        <end position="139"/>
    </location>
</feature>
<organism evidence="2 3">
    <name type="scientific">Cherax quadricarinatus</name>
    <name type="common">Australian red claw crayfish</name>
    <dbReference type="NCBI Taxonomy" id="27406"/>
    <lineage>
        <taxon>Eukaryota</taxon>
        <taxon>Metazoa</taxon>
        <taxon>Ecdysozoa</taxon>
        <taxon>Arthropoda</taxon>
        <taxon>Crustacea</taxon>
        <taxon>Multicrustacea</taxon>
        <taxon>Malacostraca</taxon>
        <taxon>Eumalacostraca</taxon>
        <taxon>Eucarida</taxon>
        <taxon>Decapoda</taxon>
        <taxon>Pleocyemata</taxon>
        <taxon>Astacidea</taxon>
        <taxon>Parastacoidea</taxon>
        <taxon>Parastacidae</taxon>
        <taxon>Cherax</taxon>
    </lineage>
</organism>
<feature type="compositionally biased region" description="Low complexity" evidence="1">
    <location>
        <begin position="778"/>
        <end position="789"/>
    </location>
</feature>
<feature type="compositionally biased region" description="Basic and acidic residues" evidence="1">
    <location>
        <begin position="1192"/>
        <end position="1208"/>
    </location>
</feature>
<feature type="compositionally biased region" description="Polar residues" evidence="1">
    <location>
        <begin position="336"/>
        <end position="373"/>
    </location>
</feature>
<evidence type="ECO:0000313" key="2">
    <source>
        <dbReference type="EMBL" id="KAK8738781.1"/>
    </source>
</evidence>
<feature type="compositionally biased region" description="Polar residues" evidence="1">
    <location>
        <begin position="1098"/>
        <end position="1113"/>
    </location>
</feature>
<gene>
    <name evidence="2" type="ORF">OTU49_003670</name>
</gene>
<feature type="compositionally biased region" description="Basic residues" evidence="1">
    <location>
        <begin position="1236"/>
        <end position="1245"/>
    </location>
</feature>
<dbReference type="EMBL" id="JARKIK010000038">
    <property type="protein sequence ID" value="KAK8738781.1"/>
    <property type="molecule type" value="Genomic_DNA"/>
</dbReference>
<feature type="region of interest" description="Disordered" evidence="1">
    <location>
        <begin position="75"/>
        <end position="411"/>
    </location>
</feature>
<feature type="compositionally biased region" description="Polar residues" evidence="1">
    <location>
        <begin position="760"/>
        <end position="777"/>
    </location>
</feature>
<name>A0AAW0XGA8_CHEQU</name>
<feature type="compositionally biased region" description="Polar residues" evidence="1">
    <location>
        <begin position="1278"/>
        <end position="1290"/>
    </location>
</feature>
<feature type="region of interest" description="Disordered" evidence="1">
    <location>
        <begin position="523"/>
        <end position="561"/>
    </location>
</feature>
<accession>A0AAW0XGA8</accession>
<feature type="region of interest" description="Disordered" evidence="1">
    <location>
        <begin position="603"/>
        <end position="646"/>
    </location>
</feature>
<reference evidence="2 3" key="1">
    <citation type="journal article" date="2024" name="BMC Genomics">
        <title>Genome assembly of redclaw crayfish (Cherax quadricarinatus) provides insights into its immune adaptation and hypoxia tolerance.</title>
        <authorList>
            <person name="Liu Z."/>
            <person name="Zheng J."/>
            <person name="Li H."/>
            <person name="Fang K."/>
            <person name="Wang S."/>
            <person name="He J."/>
            <person name="Zhou D."/>
            <person name="Weng S."/>
            <person name="Chi M."/>
            <person name="Gu Z."/>
            <person name="He J."/>
            <person name="Li F."/>
            <person name="Wang M."/>
        </authorList>
    </citation>
    <scope>NUCLEOTIDE SEQUENCE [LARGE SCALE GENOMIC DNA]</scope>
    <source>
        <strain evidence="2">ZL_2023a</strain>
    </source>
</reference>
<protein>
    <submittedName>
        <fullName evidence="2">Uncharacterized protein</fullName>
    </submittedName>
</protein>
<dbReference type="Proteomes" id="UP001445076">
    <property type="component" value="Unassembled WGS sequence"/>
</dbReference>
<feature type="compositionally biased region" description="Low complexity" evidence="1">
    <location>
        <begin position="211"/>
        <end position="236"/>
    </location>
</feature>
<feature type="compositionally biased region" description="Polar residues" evidence="1">
    <location>
        <begin position="1260"/>
        <end position="1270"/>
    </location>
</feature>
<feature type="compositionally biased region" description="Polar residues" evidence="1">
    <location>
        <begin position="171"/>
        <end position="188"/>
    </location>
</feature>
<feature type="compositionally biased region" description="Polar residues" evidence="1">
    <location>
        <begin position="807"/>
        <end position="816"/>
    </location>
</feature>
<feature type="region of interest" description="Disordered" evidence="1">
    <location>
        <begin position="1042"/>
        <end position="1132"/>
    </location>
</feature>
<comment type="caution">
    <text evidence="2">The sequence shown here is derived from an EMBL/GenBank/DDBJ whole genome shotgun (WGS) entry which is preliminary data.</text>
</comment>
<feature type="compositionally biased region" description="Basic residues" evidence="1">
    <location>
        <begin position="93"/>
        <end position="108"/>
    </location>
</feature>
<feature type="compositionally biased region" description="Basic and acidic residues" evidence="1">
    <location>
        <begin position="1246"/>
        <end position="1256"/>
    </location>
</feature>
<proteinExistence type="predicted"/>
<feature type="compositionally biased region" description="Low complexity" evidence="1">
    <location>
        <begin position="1082"/>
        <end position="1093"/>
    </location>
</feature>
<evidence type="ECO:0000313" key="3">
    <source>
        <dbReference type="Proteomes" id="UP001445076"/>
    </source>
</evidence>
<sequence length="1341" mass="149681">MIYENLRPGRNERDEVGQDVDMMEREMEAATDPVNSLPGCDSDDSTLWLSESWKYNTIKRAPDFNFLEFAAFGSKEEKVTENKNKQQTNQDKKRLRSRLPTFGRKHNKENKGKADTSCITRQDTQEWKYNKRTYKHPDGPESPASTHKTKISRPLASQTIVRGGGARSKESSPYSSDNESKASRSSRIYSKDMSRNYEEQKLACGWRDGGSSSSSVSSDTSSCVSPLISPSPSSCSYQLEHHDVVSPSASPTLSKRHSYLNGDEEVSPVRSADVPKTAQRSKNSLEKVSTIVEQEEEARGEGWVGRPSSHAHNLRKRDSGDHHASNRPTQPPDPSEQGQNTSSTRTSCHHTLQGASSQQLRPQQQTNAQGTSRKYTHPQDTEETSQDVREEPEGELWRQGQPGDTLHHNTTTTAVPYHTTTTTTTAASNHDSFWELWHPRPPSPSPSCPPHDEVNCSKVPYQYQSLPQLHAHAHLRAQTHVHPTTNQPPAPSPNTPWLPLSALGQIKQETPLRTSTCFSKEGKLSQIPDVGPKQEARSQALTVASEKETKSQSPTVDSKQKNRLQALTVGFKQETQPQAPIVCLKQEARQQALTVGHKKIQSQVAQKQEVYSQDVTNSRQQETRSSLHNTATKQGQRPQLPTVSSETETCFQILSNDFRGEETTHRNSAISPVLPPLPPELVHQPNSSLDTLHVAPSEADLDVTSVYILSLDLTVNCEELSVNGLRVESSANNKSDDLGFSESNIDYEEETLKQDETASLLDNKSHGSTEAATENTGSGPRSLSASSSSVRFDEKYYEKDNFDSPEDGTNSHISEGNMTLDSDLRTILECQPDDTLCKKLITATPTINEDDENDFIEIDCDVKPMETLKRPLVYGYGSSPVRSLRGPTFLEKRLSQASDVSDYLEIDLLESLLNREVRNEGSHYNESCMDFKETYWDHWQAKNEAEERLINKSRMTDNPVNNHHSRLPNCPSSRFCYDPEVLLAQVRCPKSLEDATFKQYSAYVKSHIYDHFGNIQESLKKYGLPYRRSDWISSQPEFPDFPRNCHDHDTLPLDYSSEPELSNSVKKRQPWAESAQSNPQHSPSLRPAPLSSRDASMDSGTWTYTNSEESTVVPSPLSRHMPPLPRSTSSLSHVGPGVFNPWHHLLPDVTPPRTPRHSMYYTSSSPCESRPGSPTPSRCSNTSRKSVCEPIAPHDLKWESAPRPDLKWKPSPAPAPPQTPSKKSFLPNFSAVMRSPLRKHNMKIKNTKEEGMRRAGEPVQVNTDTAQLTTRPRDKSSPHTFIQNRRLTGLSSKSSSSSSSSSSASSKDSVTTVISAPPRSKGPNWLMKHFGSNKNRNSAAV</sequence>